<evidence type="ECO:0000256" key="10">
    <source>
        <dbReference type="ARBA" id="ARBA00023180"/>
    </source>
</evidence>
<evidence type="ECO:0000256" key="13">
    <source>
        <dbReference type="SAM" id="Phobius"/>
    </source>
</evidence>
<dbReference type="PANTHER" id="PTHR24234">
    <property type="entry name" value="LYSOPHOSPHATIDIC ACID RECEPTOR 5/SPHINGOSYLPHOSPHORYLCHOLINE RECEPTOR"/>
    <property type="match status" value="1"/>
</dbReference>
<dbReference type="PRINTS" id="PR01563">
    <property type="entry name" value="G2ARECEPTOR"/>
</dbReference>
<evidence type="ECO:0000313" key="15">
    <source>
        <dbReference type="Ensembl" id="ENSLLEP00000039535.1"/>
    </source>
</evidence>
<keyword evidence="16" id="KW-1185">Reference proteome</keyword>
<evidence type="ECO:0000256" key="2">
    <source>
        <dbReference type="ARBA" id="ARBA00010663"/>
    </source>
</evidence>
<keyword evidence="5 13" id="KW-1133">Transmembrane helix</keyword>
<dbReference type="GO" id="GO:0004930">
    <property type="term" value="F:G protein-coupled receptor activity"/>
    <property type="evidence" value="ECO:0007669"/>
    <property type="project" value="UniProtKB-KW"/>
</dbReference>
<comment type="similarity">
    <text evidence="2 12">Belongs to the G-protein coupled receptor 1 family.</text>
</comment>
<keyword evidence="7 13" id="KW-0472">Membrane</keyword>
<dbReference type="AlphaFoldDB" id="A0A8C5QMQ9"/>
<dbReference type="InterPro" id="IPR000276">
    <property type="entry name" value="GPCR_Rhodpsn"/>
</dbReference>
<name>A0A8C5QMQ9_9ANUR</name>
<dbReference type="Pfam" id="PF00001">
    <property type="entry name" value="7tm_1"/>
    <property type="match status" value="1"/>
</dbReference>
<dbReference type="PANTHER" id="PTHR24234:SF7">
    <property type="entry name" value="G-PROTEIN COUPLED RECEPTOR 132-RELATED"/>
    <property type="match status" value="1"/>
</dbReference>
<dbReference type="PROSITE" id="PS50262">
    <property type="entry name" value="G_PROTEIN_RECEP_F1_2"/>
    <property type="match status" value="1"/>
</dbReference>
<dbReference type="PRINTS" id="PR00237">
    <property type="entry name" value="GPCRRHODOPSN"/>
</dbReference>
<feature type="transmembrane region" description="Helical" evidence="13">
    <location>
        <begin position="134"/>
        <end position="156"/>
    </location>
</feature>
<keyword evidence="3" id="KW-1003">Cell membrane</keyword>
<dbReference type="Proteomes" id="UP000694569">
    <property type="component" value="Unplaced"/>
</dbReference>
<evidence type="ECO:0000256" key="9">
    <source>
        <dbReference type="ARBA" id="ARBA00023170"/>
    </source>
</evidence>
<organism evidence="15 16">
    <name type="scientific">Leptobrachium leishanense</name>
    <name type="common">Leishan spiny toad</name>
    <dbReference type="NCBI Taxonomy" id="445787"/>
    <lineage>
        <taxon>Eukaryota</taxon>
        <taxon>Metazoa</taxon>
        <taxon>Chordata</taxon>
        <taxon>Craniata</taxon>
        <taxon>Vertebrata</taxon>
        <taxon>Euteleostomi</taxon>
        <taxon>Amphibia</taxon>
        <taxon>Batrachia</taxon>
        <taxon>Anura</taxon>
        <taxon>Pelobatoidea</taxon>
        <taxon>Megophryidae</taxon>
        <taxon>Leptobrachium</taxon>
    </lineage>
</organism>
<dbReference type="GO" id="GO:0005886">
    <property type="term" value="C:plasma membrane"/>
    <property type="evidence" value="ECO:0007669"/>
    <property type="project" value="UniProtKB-SubCell"/>
</dbReference>
<keyword evidence="4 12" id="KW-0812">Transmembrane</keyword>
<dbReference type="Gene3D" id="1.20.1070.10">
    <property type="entry name" value="Rhodopsin 7-helix transmembrane proteins"/>
    <property type="match status" value="1"/>
</dbReference>
<dbReference type="GO" id="GO:0000082">
    <property type="term" value="P:G1/S transition of mitotic cell cycle"/>
    <property type="evidence" value="ECO:0007669"/>
    <property type="project" value="TreeGrafter"/>
</dbReference>
<dbReference type="PROSITE" id="PS00237">
    <property type="entry name" value="G_PROTEIN_RECEP_F1_1"/>
    <property type="match status" value="1"/>
</dbReference>
<feature type="transmembrane region" description="Helical" evidence="13">
    <location>
        <begin position="22"/>
        <end position="45"/>
    </location>
</feature>
<dbReference type="Ensembl" id="ENSLLET00000041127.1">
    <property type="protein sequence ID" value="ENSLLEP00000039535.1"/>
    <property type="gene ID" value="ENSLLEG00000025152.1"/>
</dbReference>
<accession>A0A8C5QMQ9</accession>
<keyword evidence="6 12" id="KW-0297">G-protein coupled receptor</keyword>
<feature type="transmembrane region" description="Helical" evidence="13">
    <location>
        <begin position="224"/>
        <end position="246"/>
    </location>
</feature>
<feature type="transmembrane region" description="Helical" evidence="13">
    <location>
        <begin position="182"/>
        <end position="204"/>
    </location>
</feature>
<keyword evidence="11 12" id="KW-0807">Transducer</keyword>
<keyword evidence="8" id="KW-1015">Disulfide bond</keyword>
<dbReference type="GO" id="GO:0010972">
    <property type="term" value="P:negative regulation of G2/M transition of mitotic cell cycle"/>
    <property type="evidence" value="ECO:0007669"/>
    <property type="project" value="TreeGrafter"/>
</dbReference>
<evidence type="ECO:0000256" key="3">
    <source>
        <dbReference type="ARBA" id="ARBA00022475"/>
    </source>
</evidence>
<comment type="subcellular location">
    <subcellularLocation>
        <location evidence="1">Cell membrane</location>
        <topology evidence="1">Multi-pass membrane protein</topology>
    </subcellularLocation>
</comment>
<evidence type="ECO:0000256" key="4">
    <source>
        <dbReference type="ARBA" id="ARBA00022692"/>
    </source>
</evidence>
<reference evidence="15" key="2">
    <citation type="submission" date="2025-09" db="UniProtKB">
        <authorList>
            <consortium name="Ensembl"/>
        </authorList>
    </citation>
    <scope>IDENTIFICATION</scope>
</reference>
<evidence type="ECO:0000313" key="16">
    <source>
        <dbReference type="Proteomes" id="UP000694569"/>
    </source>
</evidence>
<evidence type="ECO:0000256" key="6">
    <source>
        <dbReference type="ARBA" id="ARBA00023040"/>
    </source>
</evidence>
<reference evidence="15" key="1">
    <citation type="submission" date="2025-08" db="UniProtKB">
        <authorList>
            <consortium name="Ensembl"/>
        </authorList>
    </citation>
    <scope>IDENTIFICATION</scope>
</reference>
<dbReference type="SUPFAM" id="SSF81321">
    <property type="entry name" value="Family A G protein-coupled receptor-like"/>
    <property type="match status" value="1"/>
</dbReference>
<dbReference type="FunFam" id="1.20.1070.10:FF:000065">
    <property type="entry name" value="G-protein coupled receptor 4"/>
    <property type="match status" value="1"/>
</dbReference>
<feature type="transmembrane region" description="Helical" evidence="13">
    <location>
        <begin position="52"/>
        <end position="75"/>
    </location>
</feature>
<evidence type="ECO:0000256" key="8">
    <source>
        <dbReference type="ARBA" id="ARBA00023157"/>
    </source>
</evidence>
<feature type="domain" description="G-protein coupled receptors family 1 profile" evidence="14">
    <location>
        <begin position="35"/>
        <end position="287"/>
    </location>
</feature>
<evidence type="ECO:0000256" key="1">
    <source>
        <dbReference type="ARBA" id="ARBA00004651"/>
    </source>
</evidence>
<dbReference type="GeneTree" id="ENSGT01150000286937"/>
<protein>
    <recommendedName>
        <fullName evidence="14">G-protein coupled receptors family 1 profile domain-containing protein</fullName>
    </recommendedName>
</protein>
<dbReference type="OrthoDB" id="8953154at2759"/>
<evidence type="ECO:0000259" key="14">
    <source>
        <dbReference type="PROSITE" id="PS50262"/>
    </source>
</evidence>
<dbReference type="InterPro" id="IPR017452">
    <property type="entry name" value="GPCR_Rhodpsn_7TM"/>
</dbReference>
<sequence>MANQTNNCSCNPPYSEGEQAVVAMYSVVLVIGLPANILTAVLTFLQIRKKNVLAVYLFSLSLSELMYLGTLPLWILYIRNGHKWEWGDTACKITGYIFFNNIYISIFLLCCISIDRFIAVEYSLESRGVRRQRVAIVVTLVLCALVVLPHCTTFILQDGNPQDHQGRCFETSPISKTTANFYLARFVIGFLLPLLILIFTNYTIKRRIETSSSFTDYQKTKVKWLARTIIIIFLICFAPYHLVMFLKAINYFLHPGRQCPFEDAVYTTYSAFLCLVTMNSVADPFIYVLVSDNVRKDMCRALTGWRRQISFSNKSDNSINPDTMNSREQEAATQLTHCQ</sequence>
<evidence type="ECO:0000256" key="11">
    <source>
        <dbReference type="ARBA" id="ARBA00023224"/>
    </source>
</evidence>
<feature type="transmembrane region" description="Helical" evidence="13">
    <location>
        <begin position="266"/>
        <end position="290"/>
    </location>
</feature>
<keyword evidence="10" id="KW-0325">Glycoprotein</keyword>
<evidence type="ECO:0000256" key="7">
    <source>
        <dbReference type="ARBA" id="ARBA00023136"/>
    </source>
</evidence>
<evidence type="ECO:0000256" key="12">
    <source>
        <dbReference type="RuleBase" id="RU000688"/>
    </source>
</evidence>
<keyword evidence="9 12" id="KW-0675">Receptor</keyword>
<dbReference type="InterPro" id="IPR005388">
    <property type="entry name" value="G2A_lysphc_rcpt"/>
</dbReference>
<feature type="transmembrane region" description="Helical" evidence="13">
    <location>
        <begin position="95"/>
        <end position="114"/>
    </location>
</feature>
<evidence type="ECO:0000256" key="5">
    <source>
        <dbReference type="ARBA" id="ARBA00022989"/>
    </source>
</evidence>
<proteinExistence type="inferred from homology"/>